<feature type="region of interest" description="Disordered" evidence="2">
    <location>
        <begin position="206"/>
        <end position="248"/>
    </location>
</feature>
<dbReference type="Gene3D" id="1.10.3480.10">
    <property type="entry name" value="TorD-like"/>
    <property type="match status" value="1"/>
</dbReference>
<dbReference type="InterPro" id="IPR003765">
    <property type="entry name" value="NO3_reductase_chaperone_NarJ"/>
</dbReference>
<evidence type="ECO:0000256" key="1">
    <source>
        <dbReference type="ARBA" id="ARBA00023063"/>
    </source>
</evidence>
<protein>
    <submittedName>
        <fullName evidence="3">Molecular chaperone TorD family protein</fullName>
    </submittedName>
</protein>
<sequence length="248" mass="26626">MYGSPDRAATGTPRPADEEAVAEAVVRRSASLLLGPPDGRFFERLPLIRRALLELPAIAARRALTDLCEHAAAVPEAELRAQHARTFDPRRFRTLHLLDHAESDARRRRRVRVRIAGLYADRGWRTTGTEEPDHLAVVLEFAARCDPGRGERLLGRLRPGMERLIGATADLGTPYARALDAVRATLPPAGRGTAPVARAERAHVGGPDGAVAALPRQARGPESGSEAAGAVRFGAARSGMVPDRRAGS</sequence>
<evidence type="ECO:0000313" key="4">
    <source>
        <dbReference type="Proteomes" id="UP001183226"/>
    </source>
</evidence>
<dbReference type="PANTHER" id="PTHR43680:SF2">
    <property type="entry name" value="NITRATE REDUCTASE MOLYBDENUM COFACTOR ASSEMBLY CHAPERONE NARJ"/>
    <property type="match status" value="1"/>
</dbReference>
<dbReference type="Proteomes" id="UP001183226">
    <property type="component" value="Unassembled WGS sequence"/>
</dbReference>
<dbReference type="RefSeq" id="WP_311543234.1">
    <property type="nucleotide sequence ID" value="NZ_JAVREK010000001.1"/>
</dbReference>
<comment type="caution">
    <text evidence="3">The sequence shown here is derived from an EMBL/GenBank/DDBJ whole genome shotgun (WGS) entry which is preliminary data.</text>
</comment>
<evidence type="ECO:0000256" key="2">
    <source>
        <dbReference type="SAM" id="MobiDB-lite"/>
    </source>
</evidence>
<feature type="region of interest" description="Disordered" evidence="2">
    <location>
        <begin position="1"/>
        <end position="21"/>
    </location>
</feature>
<gene>
    <name evidence="3" type="ORF">RM446_01620</name>
</gene>
<dbReference type="PANTHER" id="PTHR43680">
    <property type="entry name" value="NITRATE REDUCTASE MOLYBDENUM COFACTOR ASSEMBLY CHAPERONE"/>
    <property type="match status" value="1"/>
</dbReference>
<accession>A0ABU2KNG4</accession>
<organism evidence="3 4">
    <name type="scientific">Streptomonospora wellingtoniae</name>
    <dbReference type="NCBI Taxonomy" id="3075544"/>
    <lineage>
        <taxon>Bacteria</taxon>
        <taxon>Bacillati</taxon>
        <taxon>Actinomycetota</taxon>
        <taxon>Actinomycetes</taxon>
        <taxon>Streptosporangiales</taxon>
        <taxon>Nocardiopsidaceae</taxon>
        <taxon>Streptomonospora</taxon>
    </lineage>
</organism>
<dbReference type="SUPFAM" id="SSF89155">
    <property type="entry name" value="TorD-like"/>
    <property type="match status" value="1"/>
</dbReference>
<keyword evidence="1" id="KW-0534">Nitrate assimilation</keyword>
<proteinExistence type="predicted"/>
<name>A0ABU2KNG4_9ACTN</name>
<evidence type="ECO:0000313" key="3">
    <source>
        <dbReference type="EMBL" id="MDT0300811.1"/>
    </source>
</evidence>
<keyword evidence="4" id="KW-1185">Reference proteome</keyword>
<dbReference type="InterPro" id="IPR020945">
    <property type="entry name" value="DMSO/NO3_reduct_chaperone"/>
</dbReference>
<dbReference type="Pfam" id="PF02613">
    <property type="entry name" value="Nitrate_red_del"/>
    <property type="match status" value="1"/>
</dbReference>
<dbReference type="EMBL" id="JAVREK010000001">
    <property type="protein sequence ID" value="MDT0300811.1"/>
    <property type="molecule type" value="Genomic_DNA"/>
</dbReference>
<dbReference type="InterPro" id="IPR036411">
    <property type="entry name" value="TorD-like_sf"/>
</dbReference>
<reference evidence="4" key="1">
    <citation type="submission" date="2023-07" db="EMBL/GenBank/DDBJ databases">
        <title>30 novel species of actinomycetes from the DSMZ collection.</title>
        <authorList>
            <person name="Nouioui I."/>
        </authorList>
    </citation>
    <scope>NUCLEOTIDE SEQUENCE [LARGE SCALE GENOMIC DNA]</scope>
    <source>
        <strain evidence="4">DSM 45055</strain>
    </source>
</reference>